<dbReference type="InterPro" id="IPR025649">
    <property type="entry name" value="DUF4360"/>
</dbReference>
<dbReference type="EMBL" id="NPIC01000001">
    <property type="protein sequence ID" value="RDL42543.1"/>
    <property type="molecule type" value="Genomic_DNA"/>
</dbReference>
<evidence type="ECO:0000313" key="3">
    <source>
        <dbReference type="Proteomes" id="UP000254866"/>
    </source>
</evidence>
<comment type="caution">
    <text evidence="2">The sequence shown here is derived from an EMBL/GenBank/DDBJ whole genome shotgun (WGS) entry which is preliminary data.</text>
</comment>
<feature type="chain" id="PRO_5016745115" description="Secreted protein" evidence="1">
    <location>
        <begin position="21"/>
        <end position="225"/>
    </location>
</feature>
<dbReference type="Proteomes" id="UP000254866">
    <property type="component" value="Unassembled WGS sequence"/>
</dbReference>
<dbReference type="GeneID" id="43595371"/>
<proteinExistence type="predicted"/>
<organism evidence="2 3">
    <name type="scientific">Venustampulla echinocandica</name>
    <dbReference type="NCBI Taxonomy" id="2656787"/>
    <lineage>
        <taxon>Eukaryota</taxon>
        <taxon>Fungi</taxon>
        <taxon>Dikarya</taxon>
        <taxon>Ascomycota</taxon>
        <taxon>Pezizomycotina</taxon>
        <taxon>Leotiomycetes</taxon>
        <taxon>Helotiales</taxon>
        <taxon>Pleuroascaceae</taxon>
        <taxon>Venustampulla</taxon>
    </lineage>
</organism>
<keyword evidence="3" id="KW-1185">Reference proteome</keyword>
<dbReference type="RefSeq" id="XP_031875199.1">
    <property type="nucleotide sequence ID" value="XM_032011145.1"/>
</dbReference>
<gene>
    <name evidence="2" type="ORF">BP5553_02522</name>
</gene>
<keyword evidence="1" id="KW-0732">Signal</keyword>
<feature type="signal peptide" evidence="1">
    <location>
        <begin position="1"/>
        <end position="20"/>
    </location>
</feature>
<name>A0A370U473_9HELO</name>
<dbReference type="Pfam" id="PF14273">
    <property type="entry name" value="DUF4360"/>
    <property type="match status" value="1"/>
</dbReference>
<dbReference type="PANTHER" id="PTHR38847:SF1">
    <property type="entry name" value="PSEUDOURIDINE SYNTHASE RSUA_RLUA-LIKE DOMAIN-CONTAINING PROTEIN"/>
    <property type="match status" value="1"/>
</dbReference>
<protein>
    <recommendedName>
        <fullName evidence="4">Secreted protein</fullName>
    </recommendedName>
</protein>
<evidence type="ECO:0000256" key="1">
    <source>
        <dbReference type="SAM" id="SignalP"/>
    </source>
</evidence>
<dbReference type="OrthoDB" id="3786236at2759"/>
<dbReference type="AlphaFoldDB" id="A0A370U473"/>
<evidence type="ECO:0000313" key="2">
    <source>
        <dbReference type="EMBL" id="RDL42543.1"/>
    </source>
</evidence>
<evidence type="ECO:0008006" key="4">
    <source>
        <dbReference type="Google" id="ProtNLM"/>
    </source>
</evidence>
<reference evidence="2 3" key="1">
    <citation type="journal article" date="2018" name="IMA Fungus">
        <title>IMA Genome-F 9: Draft genome sequence of Annulohypoxylon stygium, Aspergillus mulundensis, Berkeleyomyces basicola (syn. Thielaviopsis basicola), Ceratocystis smalleyi, two Cercospora beticola strains, Coleophoma cylindrospora, Fusarium fracticaudum, Phialophora cf. hyalina, and Morchella septimelata.</title>
        <authorList>
            <person name="Wingfield B.D."/>
            <person name="Bills G.F."/>
            <person name="Dong Y."/>
            <person name="Huang W."/>
            <person name="Nel W.J."/>
            <person name="Swalarsk-Parry B.S."/>
            <person name="Vaghefi N."/>
            <person name="Wilken P.M."/>
            <person name="An Z."/>
            <person name="de Beer Z.W."/>
            <person name="De Vos L."/>
            <person name="Chen L."/>
            <person name="Duong T.A."/>
            <person name="Gao Y."/>
            <person name="Hammerbacher A."/>
            <person name="Kikkert J.R."/>
            <person name="Li Y."/>
            <person name="Li H."/>
            <person name="Li K."/>
            <person name="Li Q."/>
            <person name="Liu X."/>
            <person name="Ma X."/>
            <person name="Naidoo K."/>
            <person name="Pethybridge S.J."/>
            <person name="Sun J."/>
            <person name="Steenkamp E.T."/>
            <person name="van der Nest M.A."/>
            <person name="van Wyk S."/>
            <person name="Wingfield M.J."/>
            <person name="Xiong C."/>
            <person name="Yue Q."/>
            <person name="Zhang X."/>
        </authorList>
    </citation>
    <scope>NUCLEOTIDE SEQUENCE [LARGE SCALE GENOMIC DNA]</scope>
    <source>
        <strain evidence="2 3">BP 5553</strain>
    </source>
</reference>
<accession>A0A370U473</accession>
<sequence>MGLFSTRSFALFLGITLATAAPAPAAIAAQVLSGAPAAANARVADFGYSGSGCPQGSAESGFDTAINADRGYFHDLTAFMTPNASQADRSNNCQMHISVTCDPGWEFTLKPHSTKLTAHVNLGDGATAVYLTSYYFSEAATQTATVRYSFDGPLNDCPTIADPAPNIDYPRSGGGGGLLVVNRRVALTGDSRSAVGSIQLWGDADDGNGKNANFVPWRAFEWSRC</sequence>
<dbReference type="PANTHER" id="PTHR38847">
    <property type="match status" value="1"/>
</dbReference>
<dbReference type="STRING" id="2656787.A0A370U473"/>